<gene>
    <name evidence="10" type="ORF">PsYK624_147360</name>
</gene>
<feature type="compositionally biased region" description="Low complexity" evidence="8">
    <location>
        <begin position="406"/>
        <end position="439"/>
    </location>
</feature>
<dbReference type="InterPro" id="IPR039024">
    <property type="entry name" value="RTC4"/>
</dbReference>
<evidence type="ECO:0000256" key="5">
    <source>
        <dbReference type="ARBA" id="ARBA00015162"/>
    </source>
</evidence>
<comment type="similarity">
    <text evidence="4">Belongs to the RTC4 family.</text>
</comment>
<evidence type="ECO:0000256" key="2">
    <source>
        <dbReference type="ARBA" id="ARBA00004123"/>
    </source>
</evidence>
<keyword evidence="7" id="KW-0539">Nucleus</keyword>
<comment type="caution">
    <text evidence="10">The sequence shown here is derived from an EMBL/GenBank/DDBJ whole genome shotgun (WGS) entry which is preliminary data.</text>
</comment>
<evidence type="ECO:0000256" key="6">
    <source>
        <dbReference type="ARBA" id="ARBA00022490"/>
    </source>
</evidence>
<reference evidence="10 11" key="1">
    <citation type="submission" date="2021-08" db="EMBL/GenBank/DDBJ databases">
        <title>Draft Genome Sequence of Phanerochaete sordida strain YK-624.</title>
        <authorList>
            <person name="Mori T."/>
            <person name="Dohra H."/>
            <person name="Suzuki T."/>
            <person name="Kawagishi H."/>
            <person name="Hirai H."/>
        </authorList>
    </citation>
    <scope>NUCLEOTIDE SEQUENCE [LARGE SCALE GENOMIC DNA]</scope>
    <source>
        <strain evidence="10 11">YK-624</strain>
    </source>
</reference>
<dbReference type="GO" id="GO:0005737">
    <property type="term" value="C:cytoplasm"/>
    <property type="evidence" value="ECO:0007669"/>
    <property type="project" value="UniProtKB-SubCell"/>
</dbReference>
<dbReference type="OrthoDB" id="128308at2759"/>
<dbReference type="GO" id="GO:0005634">
    <property type="term" value="C:nucleus"/>
    <property type="evidence" value="ECO:0007669"/>
    <property type="project" value="UniProtKB-SubCell"/>
</dbReference>
<feature type="region of interest" description="Disordered" evidence="8">
    <location>
        <begin position="570"/>
        <end position="632"/>
    </location>
</feature>
<dbReference type="Proteomes" id="UP000703269">
    <property type="component" value="Unassembled WGS sequence"/>
</dbReference>
<dbReference type="SMART" id="SM01312">
    <property type="entry name" value="RTC4"/>
    <property type="match status" value="1"/>
</dbReference>
<evidence type="ECO:0000313" key="10">
    <source>
        <dbReference type="EMBL" id="GJE98504.1"/>
    </source>
</evidence>
<name>A0A9P3GQI1_9APHY</name>
<feature type="region of interest" description="Disordered" evidence="8">
    <location>
        <begin position="189"/>
        <end position="245"/>
    </location>
</feature>
<keyword evidence="11" id="KW-1185">Reference proteome</keyword>
<keyword evidence="6" id="KW-0963">Cytoplasm</keyword>
<evidence type="ECO:0000256" key="8">
    <source>
        <dbReference type="SAM" id="MobiDB-lite"/>
    </source>
</evidence>
<organism evidence="10 11">
    <name type="scientific">Phanerochaete sordida</name>
    <dbReference type="NCBI Taxonomy" id="48140"/>
    <lineage>
        <taxon>Eukaryota</taxon>
        <taxon>Fungi</taxon>
        <taxon>Dikarya</taxon>
        <taxon>Basidiomycota</taxon>
        <taxon>Agaricomycotina</taxon>
        <taxon>Agaricomycetes</taxon>
        <taxon>Polyporales</taxon>
        <taxon>Phanerochaetaceae</taxon>
        <taxon>Phanerochaete</taxon>
    </lineage>
</organism>
<evidence type="ECO:0000256" key="1">
    <source>
        <dbReference type="ARBA" id="ARBA00002738"/>
    </source>
</evidence>
<dbReference type="EMBL" id="BPQB01000089">
    <property type="protein sequence ID" value="GJE98504.1"/>
    <property type="molecule type" value="Genomic_DNA"/>
</dbReference>
<protein>
    <recommendedName>
        <fullName evidence="5">Restriction of telomere capping protein 4</fullName>
    </recommendedName>
</protein>
<dbReference type="InterPro" id="IPR028094">
    <property type="entry name" value="RTC4_C"/>
</dbReference>
<evidence type="ECO:0000256" key="4">
    <source>
        <dbReference type="ARBA" id="ARBA00009461"/>
    </source>
</evidence>
<feature type="compositionally biased region" description="Polar residues" evidence="8">
    <location>
        <begin position="599"/>
        <end position="609"/>
    </location>
</feature>
<dbReference type="PANTHER" id="PTHR41391:SF1">
    <property type="entry name" value="RESTRICTION OF TELOMERE CAPPING PROTEIN 4"/>
    <property type="match status" value="1"/>
</dbReference>
<evidence type="ECO:0000313" key="11">
    <source>
        <dbReference type="Proteomes" id="UP000703269"/>
    </source>
</evidence>
<comment type="function">
    <text evidence="1">May be involved in a process influencing telomere capping.</text>
</comment>
<feature type="compositionally biased region" description="Low complexity" evidence="8">
    <location>
        <begin position="570"/>
        <end position="593"/>
    </location>
</feature>
<dbReference type="Pfam" id="PF14474">
    <property type="entry name" value="RTC4"/>
    <property type="match status" value="1"/>
</dbReference>
<feature type="region of interest" description="Disordered" evidence="8">
    <location>
        <begin position="406"/>
        <end position="440"/>
    </location>
</feature>
<accession>A0A9P3GQI1</accession>
<comment type="subcellular location">
    <subcellularLocation>
        <location evidence="3">Cytoplasm</location>
    </subcellularLocation>
    <subcellularLocation>
        <location evidence="2">Nucleus</location>
    </subcellularLocation>
</comment>
<feature type="domain" description="Restriction of telomere capping protein 4 C-terminal" evidence="9">
    <location>
        <begin position="736"/>
        <end position="872"/>
    </location>
</feature>
<dbReference type="PANTHER" id="PTHR41391">
    <property type="entry name" value="RESTRICTION OF TELOMERE CAPPING PROTEIN 4"/>
    <property type="match status" value="1"/>
</dbReference>
<evidence type="ECO:0000259" key="9">
    <source>
        <dbReference type="SMART" id="SM01312"/>
    </source>
</evidence>
<sequence length="979" mass="107700">MDDSEDPRYHTTVGTLMRTIEPKDTCGKRGCLRRLGLFRVHQGSTPESRHRKGAIAQTCSSWPECHWTICHTDPLYENDAELIVQQLNEAQEKGDYVRRLPDEYKPRLPLLRLPPPAASQGNASQEHDVIYCTTPGCKTRKGARTRGNKLCPDVKCPSCCKTAFEDACRDQRSRVRCVPHKTSALVYPPSHLLPHAPSTTTPANSLPSMTEVPPADPPTATASRRAPSRRVGNLSQPMDPEWAEQRGQAEVKRLEAISRRQQSERLVEQRKKMCTFVIWYENGQQPLVLSEVVDSYPNVALRSIAKLAALNLDTTSVLEYWNGEWILCGIETPLTVDTDHALLLRTRPTLTLQLADCPGLEDRLETQVKRRGGIKRRAPLMTSPVKKMARAVQDLSIPRLPALRLSPVPSRSVSPSPFPTSSRTTPRPRSPSLELLQSPPLRPAPLAPVAGALPPTALAARAWPKDFTVREIVDGFRELERLFNQGQPNRLTFVDVFHAPYVKATVTRHKAYLKKVTDAAFIDIELHGDWKWSAVVTAFDRKQPLDDFASSVRGDSVACAVADGGHEHVPSACEAPAPGAASASQSAPTAADASHTRQDGPTGSENDSQPVAPAPFPVLSPLHALSPRGNTPPILSRPVSPLDLSEFFPDITQPLCEFCDEPMTGQPSAVLQTMRAKLLPLSWSSPTINPAHRAVENPTVCHQYCERHELETTQLPLAQAAGWPLAPNFSRLYHRLLRLRVMLAAVLKAETPSSEFLHAARARYGKSGGANAAEAPQAQYASFGEADRVRTAGYYGNEGLQIIQYTLMNMFDASDCDISSFEPLRSFDAILREVLVPEAITLLIQADMQLSRTDAITTLFASQDFGALMHPAHEASADFDAVQAHHADIYRRVLAEMEAEEAAPSVLEYWNADTTLGYEEWVQDTQQQKASNTTAGSSDAGVRLKEEEVEAVFASNPSAPSSTLTAVQEGDHVVYILDD</sequence>
<dbReference type="AlphaFoldDB" id="A0A9P3GQI1"/>
<evidence type="ECO:0000256" key="7">
    <source>
        <dbReference type="ARBA" id="ARBA00023242"/>
    </source>
</evidence>
<evidence type="ECO:0000256" key="3">
    <source>
        <dbReference type="ARBA" id="ARBA00004496"/>
    </source>
</evidence>
<feature type="compositionally biased region" description="Polar residues" evidence="8">
    <location>
        <begin position="197"/>
        <end position="208"/>
    </location>
</feature>
<proteinExistence type="inferred from homology"/>